<dbReference type="PROSITE" id="PS51257">
    <property type="entry name" value="PROKAR_LIPOPROTEIN"/>
    <property type="match status" value="1"/>
</dbReference>
<gene>
    <name evidence="2" type="ordered locus">HRM2_07310</name>
</gene>
<dbReference type="eggNOG" id="COG2843">
    <property type="taxonomic scope" value="Bacteria"/>
</dbReference>
<dbReference type="InterPro" id="IPR009045">
    <property type="entry name" value="Zn_M74/Hedgehog-like"/>
</dbReference>
<dbReference type="Gene3D" id="3.30.1380.10">
    <property type="match status" value="1"/>
</dbReference>
<evidence type="ECO:0000259" key="1">
    <source>
        <dbReference type="Pfam" id="PF13539"/>
    </source>
</evidence>
<evidence type="ECO:0000313" key="2">
    <source>
        <dbReference type="EMBL" id="ACN13845.1"/>
    </source>
</evidence>
<proteinExistence type="predicted"/>
<dbReference type="OrthoDB" id="9804204at2"/>
<dbReference type="EMBL" id="CP001087">
    <property type="protein sequence ID" value="ACN13845.1"/>
    <property type="molecule type" value="Genomic_DNA"/>
</dbReference>
<keyword evidence="3" id="KW-1185">Reference proteome</keyword>
<dbReference type="RefSeq" id="WP_012663093.1">
    <property type="nucleotide sequence ID" value="NC_012108.1"/>
</dbReference>
<dbReference type="GO" id="GO:0008233">
    <property type="term" value="F:peptidase activity"/>
    <property type="evidence" value="ECO:0007669"/>
    <property type="project" value="InterPro"/>
</dbReference>
<dbReference type="Proteomes" id="UP000000442">
    <property type="component" value="Chromosome"/>
</dbReference>
<dbReference type="Pfam" id="PF13539">
    <property type="entry name" value="Peptidase_M15_4"/>
    <property type="match status" value="1"/>
</dbReference>
<sequence length="295" mass="33066">MRVRLLDNFWARLCFFVLIISSTTACIATESRRPIEIASLSKTDCAQLKAKKVITDVNPVPCERLSQVCFSYLNENGVICNDGTLVVLDLLAPKVEALMQDLLKQNFVIAKARPMEAYLGDDQASMADNNSSAFNGRAVAGGSRWSLHAYGSAIDINPVQNPFIDISEDGTALISPVKSAHYSVNRLNHRPGKPRRQGMAEDVVDLFAEHGFFVWGGYWNYPVDYQHFQVGPRSFVEALVAMEPEEGEKLLNRFIDMYRNCRKINRSEYDLVKVRAECIDVVLAGMSEFVISTEE</sequence>
<dbReference type="KEGG" id="dat:HRM2_07310"/>
<reference evidence="2 3" key="1">
    <citation type="journal article" date="2009" name="Environ. Microbiol.">
        <title>Genome sequence of Desulfobacterium autotrophicum HRM2, a marine sulfate reducer oxidizing organic carbon completely to carbon dioxide.</title>
        <authorList>
            <person name="Strittmatter A.W."/>
            <person name="Liesegang H."/>
            <person name="Rabus R."/>
            <person name="Decker I."/>
            <person name="Amann J."/>
            <person name="Andres S."/>
            <person name="Henne A."/>
            <person name="Fricke W.F."/>
            <person name="Martinez-Arias R."/>
            <person name="Bartels D."/>
            <person name="Goesmann A."/>
            <person name="Krause L."/>
            <person name="Puehler A."/>
            <person name="Klenk H.P."/>
            <person name="Richter M."/>
            <person name="Schuler M."/>
            <person name="Gloeckner F.O."/>
            <person name="Meyerdierks A."/>
            <person name="Gottschalk G."/>
            <person name="Amann R."/>
        </authorList>
    </citation>
    <scope>NUCLEOTIDE SEQUENCE [LARGE SCALE GENOMIC DNA]</scope>
    <source>
        <strain evidence="3">ATCC 43914 / DSM 3382 / HRM2</strain>
    </source>
</reference>
<evidence type="ECO:0000313" key="3">
    <source>
        <dbReference type="Proteomes" id="UP000000442"/>
    </source>
</evidence>
<dbReference type="SUPFAM" id="SSF55166">
    <property type="entry name" value="Hedgehog/DD-peptidase"/>
    <property type="match status" value="1"/>
</dbReference>
<dbReference type="STRING" id="177437.HRM2_07310"/>
<name>C0QJJ2_DESAH</name>
<dbReference type="AlphaFoldDB" id="C0QJJ2"/>
<accession>C0QJJ2</accession>
<feature type="domain" description="Peptidase M15C" evidence="1">
    <location>
        <begin position="141"/>
        <end position="230"/>
    </location>
</feature>
<dbReference type="HOGENOM" id="CLU_066235_3_0_7"/>
<organism evidence="2 3">
    <name type="scientific">Desulforapulum autotrophicum (strain ATCC 43914 / DSM 3382 / VKM B-1955 / HRM2)</name>
    <name type="common">Desulfobacterium autotrophicum</name>
    <dbReference type="NCBI Taxonomy" id="177437"/>
    <lineage>
        <taxon>Bacteria</taxon>
        <taxon>Pseudomonadati</taxon>
        <taxon>Thermodesulfobacteriota</taxon>
        <taxon>Desulfobacteria</taxon>
        <taxon>Desulfobacterales</taxon>
        <taxon>Desulfobacteraceae</taxon>
        <taxon>Desulforapulum</taxon>
    </lineage>
</organism>
<protein>
    <recommendedName>
        <fullName evidence="1">Peptidase M15C domain-containing protein</fullName>
    </recommendedName>
</protein>
<dbReference type="InterPro" id="IPR039561">
    <property type="entry name" value="Peptidase_M15C"/>
</dbReference>